<evidence type="ECO:0000259" key="2">
    <source>
        <dbReference type="Pfam" id="PF13271"/>
    </source>
</evidence>
<evidence type="ECO:0000313" key="3">
    <source>
        <dbReference type="EMBL" id="MDY0748674.1"/>
    </source>
</evidence>
<feature type="compositionally biased region" description="Polar residues" evidence="1">
    <location>
        <begin position="204"/>
        <end position="218"/>
    </location>
</feature>
<organism evidence="3 4">
    <name type="scientific">Roseateles agri</name>
    <dbReference type="NCBI Taxonomy" id="3098619"/>
    <lineage>
        <taxon>Bacteria</taxon>
        <taxon>Pseudomonadati</taxon>
        <taxon>Pseudomonadota</taxon>
        <taxon>Betaproteobacteria</taxon>
        <taxon>Burkholderiales</taxon>
        <taxon>Sphaerotilaceae</taxon>
        <taxon>Roseateles</taxon>
    </lineage>
</organism>
<reference evidence="3 4" key="1">
    <citation type="submission" date="2023-11" db="EMBL/GenBank/DDBJ databases">
        <title>Paucibacter sp. nov., isolated from fresh soil in Korea.</title>
        <authorList>
            <person name="Le N.T.T."/>
        </authorList>
    </citation>
    <scope>NUCLEOTIDE SEQUENCE [LARGE SCALE GENOMIC DNA]</scope>
    <source>
        <strain evidence="3 4">R3-3</strain>
    </source>
</reference>
<protein>
    <submittedName>
        <fullName evidence="3">DUF4062 domain-containing protein</fullName>
    </submittedName>
</protein>
<evidence type="ECO:0000313" key="4">
    <source>
        <dbReference type="Proteomes" id="UP001285263"/>
    </source>
</evidence>
<dbReference type="RefSeq" id="WP_320426642.1">
    <property type="nucleotide sequence ID" value="NZ_JAXCLA010000011.1"/>
</dbReference>
<name>A0ABU5DRC8_9BURK</name>
<dbReference type="Pfam" id="PF13271">
    <property type="entry name" value="DUF4062"/>
    <property type="match status" value="1"/>
</dbReference>
<proteinExistence type="predicted"/>
<dbReference type="EMBL" id="JAXCLA010000011">
    <property type="protein sequence ID" value="MDY0748674.1"/>
    <property type="molecule type" value="Genomic_DNA"/>
</dbReference>
<feature type="domain" description="DUF4062" evidence="2">
    <location>
        <begin position="21"/>
        <end position="112"/>
    </location>
</feature>
<sequence length="427" mass="47199">MNNKRIQRGGLAMAGTRRFVKVFLASPGDLTEERRAAKAIVDDFNGQLADALGYQVELVGWEDTLPGVGRPQAIINRDLDGCDLFVGMLWKRWGTPPGTEPYTSGFEEEFKRSMTRNAKEGRPAISLLLKDLDAASLADPGDHLKKVIAFKEQVFSEKKLLAGTFADVRDFESKFRKCVQGYVIALSNQERTSESEKDQAPLAETQTMSSTEPGPTTPLSVEGARFLRNFLATAEKATDEQPLAADDVARVRLLSVIVAVHGNDQQSLGAHDGNLLFKARTKFEFGRRELSGLLDDGLANFKQENVPLWHWVAALDGFKNNILPVCTVVDTTSQRVGALKAMRLISEPIVEKEHFGRKEIVSMWFAENSENAIRVAALEYLSDCGQPSDLSFINEEFARNDTQTVGAAADAIIRITLRDDTCCSQVR</sequence>
<keyword evidence="4" id="KW-1185">Reference proteome</keyword>
<dbReference type="Proteomes" id="UP001285263">
    <property type="component" value="Unassembled WGS sequence"/>
</dbReference>
<feature type="region of interest" description="Disordered" evidence="1">
    <location>
        <begin position="190"/>
        <end position="218"/>
    </location>
</feature>
<evidence type="ECO:0000256" key="1">
    <source>
        <dbReference type="SAM" id="MobiDB-lite"/>
    </source>
</evidence>
<comment type="caution">
    <text evidence="3">The sequence shown here is derived from an EMBL/GenBank/DDBJ whole genome shotgun (WGS) entry which is preliminary data.</text>
</comment>
<accession>A0ABU5DRC8</accession>
<dbReference type="InterPro" id="IPR025139">
    <property type="entry name" value="DUF4062"/>
</dbReference>
<gene>
    <name evidence="3" type="ORF">SNE35_29520</name>
</gene>